<keyword evidence="7" id="KW-0521">NADP</keyword>
<dbReference type="OrthoDB" id="76038at2759"/>
<evidence type="ECO:0000256" key="5">
    <source>
        <dbReference type="ARBA" id="ARBA00022630"/>
    </source>
</evidence>
<evidence type="ECO:0000256" key="8">
    <source>
        <dbReference type="ARBA" id="ARBA00023002"/>
    </source>
</evidence>
<evidence type="ECO:0000256" key="11">
    <source>
        <dbReference type="SAM" id="MobiDB-lite"/>
    </source>
</evidence>
<evidence type="ECO:0000256" key="10">
    <source>
        <dbReference type="ARBA" id="ARBA00049248"/>
    </source>
</evidence>
<dbReference type="PANTHER" id="PTHR38663:SF1">
    <property type="entry name" value="L-ORNITHINE N(5)-MONOOXYGENASE"/>
    <property type="match status" value="1"/>
</dbReference>
<accession>A0A165JKX8</accession>
<evidence type="ECO:0000256" key="2">
    <source>
        <dbReference type="ARBA" id="ARBA00004924"/>
    </source>
</evidence>
<proteinExistence type="inferred from homology"/>
<keyword evidence="6" id="KW-0274">FAD</keyword>
<evidence type="ECO:0000256" key="6">
    <source>
        <dbReference type="ARBA" id="ARBA00022827"/>
    </source>
</evidence>
<feature type="region of interest" description="Disordered" evidence="11">
    <location>
        <begin position="39"/>
        <end position="63"/>
    </location>
</feature>
<dbReference type="OMA" id="KHGRKMN"/>
<feature type="compositionally biased region" description="Basic residues" evidence="11">
    <location>
        <begin position="138"/>
        <end position="149"/>
    </location>
</feature>
<comment type="catalytic activity">
    <reaction evidence="9">
        <text>L-ornithine + NADPH + O2 = N(5)-hydroxy-L-ornithine + NADP(+) + H2O</text>
        <dbReference type="Rhea" id="RHEA:41508"/>
        <dbReference type="ChEBI" id="CHEBI:15377"/>
        <dbReference type="ChEBI" id="CHEBI:15379"/>
        <dbReference type="ChEBI" id="CHEBI:46911"/>
        <dbReference type="ChEBI" id="CHEBI:57783"/>
        <dbReference type="ChEBI" id="CHEBI:58349"/>
        <dbReference type="ChEBI" id="CHEBI:78275"/>
        <dbReference type="EC" id="1.14.13.196"/>
    </reaction>
</comment>
<feature type="region of interest" description="Disordered" evidence="11">
    <location>
        <begin position="135"/>
        <end position="154"/>
    </location>
</feature>
<feature type="region of interest" description="Disordered" evidence="11">
    <location>
        <begin position="402"/>
        <end position="425"/>
    </location>
</feature>
<dbReference type="Proteomes" id="UP000076632">
    <property type="component" value="Unassembled WGS sequence"/>
</dbReference>
<dbReference type="InterPro" id="IPR036188">
    <property type="entry name" value="FAD/NAD-bd_sf"/>
</dbReference>
<dbReference type="PANTHER" id="PTHR38663">
    <property type="match status" value="1"/>
</dbReference>
<dbReference type="GeneID" id="28894797"/>
<evidence type="ECO:0000256" key="7">
    <source>
        <dbReference type="ARBA" id="ARBA00022857"/>
    </source>
</evidence>
<evidence type="ECO:0000256" key="3">
    <source>
        <dbReference type="ARBA" id="ARBA00007588"/>
    </source>
</evidence>
<dbReference type="RefSeq" id="XP_018191920.1">
    <property type="nucleotide sequence ID" value="XM_018329660.1"/>
</dbReference>
<feature type="non-terminal residue" evidence="12">
    <location>
        <position position="1"/>
    </location>
</feature>
<evidence type="ECO:0000256" key="4">
    <source>
        <dbReference type="ARBA" id="ARBA00012881"/>
    </source>
</evidence>
<dbReference type="SUPFAM" id="SSF51905">
    <property type="entry name" value="FAD/NAD(P)-binding domain"/>
    <property type="match status" value="1"/>
</dbReference>
<name>A0A165JKX8_XYLHT</name>
<keyword evidence="5" id="KW-0285">Flavoprotein</keyword>
<feature type="compositionally biased region" description="Basic residues" evidence="11">
    <location>
        <begin position="39"/>
        <end position="49"/>
    </location>
</feature>
<dbReference type="InterPro" id="IPR025700">
    <property type="entry name" value="Lys/Orn_oxygenase"/>
</dbReference>
<feature type="non-terminal residue" evidence="12">
    <location>
        <position position="515"/>
    </location>
</feature>
<evidence type="ECO:0000313" key="12">
    <source>
        <dbReference type="EMBL" id="KZF26365.1"/>
    </source>
</evidence>
<evidence type="ECO:0000256" key="1">
    <source>
        <dbReference type="ARBA" id="ARBA00001974"/>
    </source>
</evidence>
<protein>
    <recommendedName>
        <fullName evidence="4">L-ornithine N(5)-monooxygenase [NAD(P)H]</fullName>
        <ecNumber evidence="4">1.14.13.196</ecNumber>
    </recommendedName>
</protein>
<comment type="cofactor">
    <cofactor evidence="1">
        <name>FAD</name>
        <dbReference type="ChEBI" id="CHEBI:57692"/>
    </cofactor>
</comment>
<dbReference type="Gene3D" id="3.50.50.60">
    <property type="entry name" value="FAD/NAD(P)-binding domain"/>
    <property type="match status" value="1"/>
</dbReference>
<reference evidence="12 13" key="1">
    <citation type="journal article" date="2016" name="Fungal Biol.">
        <title>The genome of Xylona heveae provides a window into fungal endophytism.</title>
        <authorList>
            <person name="Gazis R."/>
            <person name="Kuo A."/>
            <person name="Riley R."/>
            <person name="LaButti K."/>
            <person name="Lipzen A."/>
            <person name="Lin J."/>
            <person name="Amirebrahimi M."/>
            <person name="Hesse C.N."/>
            <person name="Spatafora J.W."/>
            <person name="Henrissat B."/>
            <person name="Hainaut M."/>
            <person name="Grigoriev I.V."/>
            <person name="Hibbett D.S."/>
        </authorList>
    </citation>
    <scope>NUCLEOTIDE SEQUENCE [LARGE SCALE GENOMIC DNA]</scope>
    <source>
        <strain evidence="12 13">TC161</strain>
    </source>
</reference>
<keyword evidence="8" id="KW-0560">Oxidoreductase</keyword>
<dbReference type="GO" id="GO:0016491">
    <property type="term" value="F:oxidoreductase activity"/>
    <property type="evidence" value="ECO:0007669"/>
    <property type="project" value="UniProtKB-KW"/>
</dbReference>
<organism evidence="12 13">
    <name type="scientific">Xylona heveae (strain CBS 132557 / TC161)</name>
    <dbReference type="NCBI Taxonomy" id="1328760"/>
    <lineage>
        <taxon>Eukaryota</taxon>
        <taxon>Fungi</taxon>
        <taxon>Dikarya</taxon>
        <taxon>Ascomycota</taxon>
        <taxon>Pezizomycotina</taxon>
        <taxon>Xylonomycetes</taxon>
        <taxon>Xylonales</taxon>
        <taxon>Xylonaceae</taxon>
        <taxon>Xylona</taxon>
    </lineage>
</organism>
<dbReference type="EMBL" id="KV407454">
    <property type="protein sequence ID" value="KZF26365.1"/>
    <property type="molecule type" value="Genomic_DNA"/>
</dbReference>
<sequence length="515" mass="57907">HDVVIIGAGPCGLAVAARLTEATPSALFTDAEHERFWGKRHNSSHRKTLNKSEDLTRQSPSTSRPVSRYSIAVLESHSNQWMSRWNNRFDALRISHLRSPMFFHVDPGDRNGLLAYAYAERRERELKEVRNVVGKELSKHHRKQRRSAGKKAAAPKIVPVNERDREDYFRPSQKLFCDHCQDVSRRYKVDNLIQQTEVTSVSYDHAEDDSGRSLFTIESTTGKFYSRTVIMAIGPGVPQCVPTSYEGDVFAACHTSYIMDGGELPAHLMKKIKSKAATNVVVIGGGLTSAQVTDLLIKKGVTKVWHLMRGPTKVRHFDLELPWVGKYKNNQLSTFWCCDDDDERLKMILESRNGGTLTPEHRKILETHCAHGRAKLFNYTEIASKTWDPATKTWLVKINGASDSATHPTRQGQIKSTEPPSDEDTLPSIDFIIYSTGNVADIDSMPLLEPLHRSHPIDTKGGLPCLTNDLMWRDDVPLFLTGRFAGLRLGPFAGNLEGARQGAERIAWKVEELLL</sequence>
<dbReference type="Pfam" id="PF13434">
    <property type="entry name" value="Lys_Orn_oxgnase"/>
    <property type="match status" value="1"/>
</dbReference>
<gene>
    <name evidence="12" type="ORF">L228DRAFT_205792</name>
</gene>
<evidence type="ECO:0000313" key="13">
    <source>
        <dbReference type="Proteomes" id="UP000076632"/>
    </source>
</evidence>
<keyword evidence="13" id="KW-1185">Reference proteome</keyword>
<evidence type="ECO:0000256" key="9">
    <source>
        <dbReference type="ARBA" id="ARBA00047598"/>
    </source>
</evidence>
<dbReference type="EC" id="1.14.13.196" evidence="4"/>
<dbReference type="AlphaFoldDB" id="A0A165JKX8"/>
<feature type="compositionally biased region" description="Polar residues" evidence="11">
    <location>
        <begin position="402"/>
        <end position="419"/>
    </location>
</feature>
<comment type="pathway">
    <text evidence="2">Siderophore biosynthesis.</text>
</comment>
<dbReference type="STRING" id="1328760.A0A165JKX8"/>
<dbReference type="InParanoid" id="A0A165JKX8"/>
<comment type="similarity">
    <text evidence="3">Belongs to the lysine N(6)-hydroxylase/L-ornithine N(5)-oxygenase family.</text>
</comment>
<comment type="catalytic activity">
    <reaction evidence="10">
        <text>L-ornithine + NADH + O2 = N(5)-hydroxy-L-ornithine + NAD(+) + H2O</text>
        <dbReference type="Rhea" id="RHEA:41512"/>
        <dbReference type="ChEBI" id="CHEBI:15377"/>
        <dbReference type="ChEBI" id="CHEBI:15379"/>
        <dbReference type="ChEBI" id="CHEBI:46911"/>
        <dbReference type="ChEBI" id="CHEBI:57540"/>
        <dbReference type="ChEBI" id="CHEBI:57945"/>
        <dbReference type="ChEBI" id="CHEBI:78275"/>
        <dbReference type="EC" id="1.14.13.196"/>
    </reaction>
</comment>